<dbReference type="SUPFAM" id="SSF47323">
    <property type="entry name" value="Anticodon-binding domain of a subclass of class I aminoacyl-tRNA synthetases"/>
    <property type="match status" value="1"/>
</dbReference>
<evidence type="ECO:0000313" key="13">
    <source>
        <dbReference type="Proteomes" id="UP000034855"/>
    </source>
</evidence>
<dbReference type="HAMAP" id="MF_00123">
    <property type="entry name" value="Arg_tRNA_synth"/>
    <property type="match status" value="1"/>
</dbReference>
<dbReference type="Gene3D" id="3.30.1360.70">
    <property type="entry name" value="Arginyl tRNA synthetase N-terminal domain"/>
    <property type="match status" value="1"/>
</dbReference>
<dbReference type="InterPro" id="IPR014729">
    <property type="entry name" value="Rossmann-like_a/b/a_fold"/>
</dbReference>
<dbReference type="Gene3D" id="3.40.50.620">
    <property type="entry name" value="HUPs"/>
    <property type="match status" value="1"/>
</dbReference>
<dbReference type="SMART" id="SM00836">
    <property type="entry name" value="DALR_1"/>
    <property type="match status" value="1"/>
</dbReference>
<comment type="caution">
    <text evidence="8">Lacks conserved residue(s) required for the propagation of feature annotation.</text>
</comment>
<evidence type="ECO:0000256" key="2">
    <source>
        <dbReference type="ARBA" id="ARBA00022598"/>
    </source>
</evidence>
<dbReference type="EMBL" id="LBXR01000002">
    <property type="protein sequence ID" value="KKR35387.1"/>
    <property type="molecule type" value="Genomic_DNA"/>
</dbReference>
<dbReference type="InterPro" id="IPR036695">
    <property type="entry name" value="Arg-tRNA-synth_N_sf"/>
</dbReference>
<dbReference type="STRING" id="1619037.UT67_C0002G0011"/>
<keyword evidence="5 8" id="KW-0648">Protein biosynthesis</keyword>
<evidence type="ECO:0000256" key="1">
    <source>
        <dbReference type="ARBA" id="ARBA00005594"/>
    </source>
</evidence>
<organism evidence="12 13">
    <name type="scientific">Candidatus Magasanikbacteria bacterium GW2011_GWA2_40_10</name>
    <dbReference type="NCBI Taxonomy" id="1619037"/>
    <lineage>
        <taxon>Bacteria</taxon>
        <taxon>Candidatus Magasanikiibacteriota</taxon>
    </lineage>
</organism>
<dbReference type="AlphaFoldDB" id="A0A0G0TBZ7"/>
<dbReference type="SMART" id="SM01016">
    <property type="entry name" value="Arg_tRNA_synt_N"/>
    <property type="match status" value="1"/>
</dbReference>
<dbReference type="InterPro" id="IPR005148">
    <property type="entry name" value="Arg-tRNA-synth_N"/>
</dbReference>
<reference evidence="12 13" key="1">
    <citation type="journal article" date="2015" name="Nature">
        <title>rRNA introns, odd ribosomes, and small enigmatic genomes across a large radiation of phyla.</title>
        <authorList>
            <person name="Brown C.T."/>
            <person name="Hug L.A."/>
            <person name="Thomas B.C."/>
            <person name="Sharon I."/>
            <person name="Castelle C.J."/>
            <person name="Singh A."/>
            <person name="Wilkins M.J."/>
            <person name="Williams K.H."/>
            <person name="Banfield J.F."/>
        </authorList>
    </citation>
    <scope>NUCLEOTIDE SEQUENCE [LARGE SCALE GENOMIC DNA]</scope>
</reference>
<comment type="subunit">
    <text evidence="8">Monomer.</text>
</comment>
<dbReference type="Pfam" id="PF05746">
    <property type="entry name" value="DALR_1"/>
    <property type="match status" value="1"/>
</dbReference>
<evidence type="ECO:0000256" key="5">
    <source>
        <dbReference type="ARBA" id="ARBA00022917"/>
    </source>
</evidence>
<keyword evidence="6 8" id="KW-0030">Aminoacyl-tRNA synthetase</keyword>
<keyword evidence="8" id="KW-0963">Cytoplasm</keyword>
<keyword evidence="4 8" id="KW-0067">ATP-binding</keyword>
<dbReference type="NCBIfam" id="TIGR00456">
    <property type="entry name" value="argS"/>
    <property type="match status" value="1"/>
</dbReference>
<evidence type="ECO:0000256" key="6">
    <source>
        <dbReference type="ARBA" id="ARBA00023146"/>
    </source>
</evidence>
<evidence type="ECO:0000256" key="8">
    <source>
        <dbReference type="HAMAP-Rule" id="MF_00123"/>
    </source>
</evidence>
<dbReference type="SUPFAM" id="SSF52374">
    <property type="entry name" value="Nucleotidylyl transferase"/>
    <property type="match status" value="1"/>
</dbReference>
<gene>
    <name evidence="8" type="primary">argS</name>
    <name evidence="12" type="ORF">UT67_C0002G0011</name>
</gene>
<dbReference type="SUPFAM" id="SSF55190">
    <property type="entry name" value="Arginyl-tRNA synthetase (ArgRS), N-terminal 'additional' domain"/>
    <property type="match status" value="1"/>
</dbReference>
<dbReference type="GO" id="GO:0005737">
    <property type="term" value="C:cytoplasm"/>
    <property type="evidence" value="ECO:0007669"/>
    <property type="project" value="UniProtKB-SubCell"/>
</dbReference>
<dbReference type="InterPro" id="IPR008909">
    <property type="entry name" value="DALR_anticod-bd"/>
</dbReference>
<dbReference type="GO" id="GO:0006420">
    <property type="term" value="P:arginyl-tRNA aminoacylation"/>
    <property type="evidence" value="ECO:0007669"/>
    <property type="project" value="UniProtKB-UniRule"/>
</dbReference>
<dbReference type="GO" id="GO:0005524">
    <property type="term" value="F:ATP binding"/>
    <property type="evidence" value="ECO:0007669"/>
    <property type="project" value="UniProtKB-UniRule"/>
</dbReference>
<sequence length="567" mass="64958">MTAEIKLEIKKLLVSAGVNGEIELTTPPNPDMGDFAFACFNIAKEQKISPKDAVEKISSQFSVHSSRLIERVVVMGPYVNFYLQAGRVADLVLKQISKKNKNFGENKSGKGKKVLIEYPSNNTHKEFHIGHFRNVCIGNTLVKLYQKSGYKVYPVNYLNDFGNHVAKCLWGLLKFHKNEKPPENKQKWLGDIYAEASAKVKENPEFGKEVAEIQKKMEERDPDLWPLFMDTRDWSIEKFEEIFKQLGVKHRAVFYEKDLKDRGQKIVDDLLLKGVAEVGEGGAIIVDLSKYNLDIALLRKSNGAGLYLTSDLPLAVEKFRKFNVDESIVVTGTEQNHYFKQLYKILELIGFNKKLTHIGYGLVNLKEGKMSSRLGNVILYEDLFDEVYEKLKTESRHRHADWNEKKINETAHILAMASLKFDILKHEAAKNITFDIKEATAFDGFTGPYILYVIARINSILQKSKIKNQKSKIRFELLDKPEEKQLVLFLARYEDVVSEALREYNPSAITRYCFDLAQQFNNFYNKYSVLNAESRDLISVRLQLSEAVKSILENALNLLTIGIVEEM</sequence>
<dbReference type="EC" id="6.1.1.19" evidence="8"/>
<comment type="similarity">
    <text evidence="1 8 9">Belongs to the class-I aminoacyl-tRNA synthetase family.</text>
</comment>
<dbReference type="Pfam" id="PF00750">
    <property type="entry name" value="tRNA-synt_1d"/>
    <property type="match status" value="1"/>
</dbReference>
<dbReference type="PANTHER" id="PTHR11956:SF5">
    <property type="entry name" value="ARGININE--TRNA LIGASE, CYTOPLASMIC"/>
    <property type="match status" value="1"/>
</dbReference>
<proteinExistence type="inferred from homology"/>
<dbReference type="Pfam" id="PF03485">
    <property type="entry name" value="Arg_tRNA_synt_N"/>
    <property type="match status" value="1"/>
</dbReference>
<feature type="domain" description="DALR anticodon binding" evidence="10">
    <location>
        <begin position="450"/>
        <end position="567"/>
    </location>
</feature>
<keyword evidence="3 8" id="KW-0547">Nucleotide-binding</keyword>
<evidence type="ECO:0000256" key="7">
    <source>
        <dbReference type="ARBA" id="ARBA00049339"/>
    </source>
</evidence>
<feature type="domain" description="Arginyl tRNA synthetase N-terminal" evidence="11">
    <location>
        <begin position="3"/>
        <end position="83"/>
    </location>
</feature>
<keyword evidence="2 8" id="KW-0436">Ligase</keyword>
<dbReference type="PANTHER" id="PTHR11956">
    <property type="entry name" value="ARGINYL-TRNA SYNTHETASE"/>
    <property type="match status" value="1"/>
</dbReference>
<dbReference type="GO" id="GO:0004814">
    <property type="term" value="F:arginine-tRNA ligase activity"/>
    <property type="evidence" value="ECO:0007669"/>
    <property type="project" value="UniProtKB-UniRule"/>
</dbReference>
<dbReference type="Gene3D" id="1.10.730.10">
    <property type="entry name" value="Isoleucyl-tRNA Synthetase, Domain 1"/>
    <property type="match status" value="1"/>
</dbReference>
<accession>A0A0G0TBZ7</accession>
<comment type="caution">
    <text evidence="12">The sequence shown here is derived from an EMBL/GenBank/DDBJ whole genome shotgun (WGS) entry which is preliminary data.</text>
</comment>
<comment type="subcellular location">
    <subcellularLocation>
        <location evidence="8">Cytoplasm</location>
    </subcellularLocation>
</comment>
<dbReference type="InterPro" id="IPR009080">
    <property type="entry name" value="tRNAsynth_Ia_anticodon-bd"/>
</dbReference>
<dbReference type="FunFam" id="1.10.730.10:FF:000006">
    <property type="entry name" value="Arginyl-tRNA synthetase 2, mitochondrial"/>
    <property type="match status" value="1"/>
</dbReference>
<evidence type="ECO:0000256" key="9">
    <source>
        <dbReference type="RuleBase" id="RU363038"/>
    </source>
</evidence>
<evidence type="ECO:0000313" key="12">
    <source>
        <dbReference type="EMBL" id="KKR35387.1"/>
    </source>
</evidence>
<evidence type="ECO:0000259" key="11">
    <source>
        <dbReference type="SMART" id="SM01016"/>
    </source>
</evidence>
<protein>
    <recommendedName>
        <fullName evidence="8">Arginine--tRNA ligase</fullName>
        <ecNumber evidence="8">6.1.1.19</ecNumber>
    </recommendedName>
    <alternativeName>
        <fullName evidence="8">Arginyl-tRNA synthetase</fullName>
        <shortName evidence="8">ArgRS</shortName>
    </alternativeName>
</protein>
<comment type="catalytic activity">
    <reaction evidence="7 8">
        <text>tRNA(Arg) + L-arginine + ATP = L-arginyl-tRNA(Arg) + AMP + diphosphate</text>
        <dbReference type="Rhea" id="RHEA:20301"/>
        <dbReference type="Rhea" id="RHEA-COMP:9658"/>
        <dbReference type="Rhea" id="RHEA-COMP:9673"/>
        <dbReference type="ChEBI" id="CHEBI:30616"/>
        <dbReference type="ChEBI" id="CHEBI:32682"/>
        <dbReference type="ChEBI" id="CHEBI:33019"/>
        <dbReference type="ChEBI" id="CHEBI:78442"/>
        <dbReference type="ChEBI" id="CHEBI:78513"/>
        <dbReference type="ChEBI" id="CHEBI:456215"/>
        <dbReference type="EC" id="6.1.1.19"/>
    </reaction>
</comment>
<dbReference type="InterPro" id="IPR035684">
    <property type="entry name" value="ArgRS_core"/>
</dbReference>
<evidence type="ECO:0000256" key="4">
    <source>
        <dbReference type="ARBA" id="ARBA00022840"/>
    </source>
</evidence>
<name>A0A0G0TBZ7_9BACT</name>
<dbReference type="Proteomes" id="UP000034855">
    <property type="component" value="Unassembled WGS sequence"/>
</dbReference>
<evidence type="ECO:0000256" key="3">
    <source>
        <dbReference type="ARBA" id="ARBA00022741"/>
    </source>
</evidence>
<dbReference type="PRINTS" id="PR01038">
    <property type="entry name" value="TRNASYNTHARG"/>
</dbReference>
<evidence type="ECO:0000259" key="10">
    <source>
        <dbReference type="SMART" id="SM00836"/>
    </source>
</evidence>
<dbReference type="InterPro" id="IPR001278">
    <property type="entry name" value="Arg-tRNA-ligase"/>
</dbReference>